<dbReference type="InterPro" id="IPR021109">
    <property type="entry name" value="Peptidase_aspartic_dom_sf"/>
</dbReference>
<feature type="compositionally biased region" description="Basic and acidic residues" evidence="1">
    <location>
        <begin position="338"/>
        <end position="353"/>
    </location>
</feature>
<dbReference type="Pfam" id="PF03732">
    <property type="entry name" value="Retrotrans_gag"/>
    <property type="match status" value="1"/>
</dbReference>
<comment type="caution">
    <text evidence="3">The sequence shown here is derived from an EMBL/GenBank/DDBJ whole genome shotgun (WGS) entry which is preliminary data.</text>
</comment>
<evidence type="ECO:0000313" key="4">
    <source>
        <dbReference type="Proteomes" id="UP001151760"/>
    </source>
</evidence>
<dbReference type="InterPro" id="IPR005162">
    <property type="entry name" value="Retrotrans_gag_dom"/>
</dbReference>
<protein>
    <submittedName>
        <fullName evidence="3">MAK10-like protein</fullName>
    </submittedName>
</protein>
<proteinExistence type="predicted"/>
<dbReference type="CDD" id="cd00303">
    <property type="entry name" value="retropepsin_like"/>
    <property type="match status" value="1"/>
</dbReference>
<evidence type="ECO:0000259" key="2">
    <source>
        <dbReference type="Pfam" id="PF03732"/>
    </source>
</evidence>
<accession>A0ABQ5HU96</accession>
<dbReference type="EMBL" id="BQNB010020010">
    <property type="protein sequence ID" value="GJT91344.1"/>
    <property type="molecule type" value="Genomic_DNA"/>
</dbReference>
<reference evidence="3" key="1">
    <citation type="journal article" date="2022" name="Int. J. Mol. Sci.">
        <title>Draft Genome of Tanacetum Coccineum: Genomic Comparison of Closely Related Tanacetum-Family Plants.</title>
        <authorList>
            <person name="Yamashiro T."/>
            <person name="Shiraishi A."/>
            <person name="Nakayama K."/>
            <person name="Satake H."/>
        </authorList>
    </citation>
    <scope>NUCLEOTIDE SEQUENCE</scope>
</reference>
<name>A0ABQ5HU96_9ASTR</name>
<reference evidence="3" key="2">
    <citation type="submission" date="2022-01" db="EMBL/GenBank/DDBJ databases">
        <authorList>
            <person name="Yamashiro T."/>
            <person name="Shiraishi A."/>
            <person name="Satake H."/>
            <person name="Nakayama K."/>
        </authorList>
    </citation>
    <scope>NUCLEOTIDE SEQUENCE</scope>
</reference>
<evidence type="ECO:0000256" key="1">
    <source>
        <dbReference type="SAM" id="MobiDB-lite"/>
    </source>
</evidence>
<organism evidence="3 4">
    <name type="scientific">Tanacetum coccineum</name>
    <dbReference type="NCBI Taxonomy" id="301880"/>
    <lineage>
        <taxon>Eukaryota</taxon>
        <taxon>Viridiplantae</taxon>
        <taxon>Streptophyta</taxon>
        <taxon>Embryophyta</taxon>
        <taxon>Tracheophyta</taxon>
        <taxon>Spermatophyta</taxon>
        <taxon>Magnoliopsida</taxon>
        <taxon>eudicotyledons</taxon>
        <taxon>Gunneridae</taxon>
        <taxon>Pentapetalae</taxon>
        <taxon>asterids</taxon>
        <taxon>campanulids</taxon>
        <taxon>Asterales</taxon>
        <taxon>Asteraceae</taxon>
        <taxon>Asteroideae</taxon>
        <taxon>Anthemideae</taxon>
        <taxon>Anthemidinae</taxon>
        <taxon>Tanacetum</taxon>
    </lineage>
</organism>
<feature type="region of interest" description="Disordered" evidence="1">
    <location>
        <begin position="1"/>
        <end position="21"/>
    </location>
</feature>
<sequence>MGDENPIRTLGDYSKPSHEGYRNTIELPEGNNVVPLRSDTIRLVQNGCSFHGLRSEDPNQHLKDFLKLVDSLDLNGENRERTHLHLFEFSLRDQASNWLERLPAGSISIWEDLTTHFHAQFFPPGRTAKLRNDILMLLIQIFYDHVSFHLKCEIDRAAHDKLLDKNANESWEIIENLVLHDHERWNNSKDFVKPVKAISTSQGTTKMPDQRLLEHEDQINFLLKGPQPTPRPSSTHIPQAFVEAVSSNLRHKTKKSYQSIILSPFVSQAEPQKKVLIREEARYPSTKDINSISLIPTKEEDNVVNNGAIAESIMEPSKPKEEEPLKKVCVTKKVRRRKDGETTKSVKESITRNEEEDPVGVSSSHIVGYYLKHKINENVIEGLVENQKFNDSLSAARVGKIKQNTYNLLPKGPVHDAILKKRITRKEDIGGNFEIPCNIGGLKHTNALVDQGSDVNVISFSTYSKLTNERLVETKIRLSLSSHSYIYPLGIAKDVLVDVDGFVYLIDFMILDIKEDESRPFILGTPFMTTAKAVIKFDKGTITLKSGKSKISFQRNPGPQGTIKKGIKNDIEPIAPIMTVNRLYLMRRSLEVLRKFSFDDSWKMI</sequence>
<dbReference type="PANTHER" id="PTHR33067">
    <property type="entry name" value="RNA-DIRECTED DNA POLYMERASE-RELATED"/>
    <property type="match status" value="1"/>
</dbReference>
<dbReference type="Proteomes" id="UP001151760">
    <property type="component" value="Unassembled WGS sequence"/>
</dbReference>
<gene>
    <name evidence="3" type="ORF">Tco_1080189</name>
</gene>
<keyword evidence="4" id="KW-1185">Reference proteome</keyword>
<evidence type="ECO:0000313" key="3">
    <source>
        <dbReference type="EMBL" id="GJT91344.1"/>
    </source>
</evidence>
<dbReference type="PANTHER" id="PTHR33067:SF9">
    <property type="entry name" value="RNA-DIRECTED DNA POLYMERASE"/>
    <property type="match status" value="1"/>
</dbReference>
<dbReference type="Gene3D" id="2.40.70.10">
    <property type="entry name" value="Acid Proteases"/>
    <property type="match status" value="1"/>
</dbReference>
<feature type="region of interest" description="Disordered" evidence="1">
    <location>
        <begin position="336"/>
        <end position="356"/>
    </location>
</feature>
<feature type="domain" description="Retrotransposon gag" evidence="2">
    <location>
        <begin position="86"/>
        <end position="136"/>
    </location>
</feature>
<dbReference type="SUPFAM" id="SSF50630">
    <property type="entry name" value="Acid proteases"/>
    <property type="match status" value="1"/>
</dbReference>